<dbReference type="EMBL" id="KZ679015">
    <property type="protein sequence ID" value="PSS12197.1"/>
    <property type="molecule type" value="Genomic_DNA"/>
</dbReference>
<dbReference type="RefSeq" id="XP_024718195.1">
    <property type="nucleotide sequence ID" value="XM_024863524.1"/>
</dbReference>
<keyword evidence="2" id="KW-1185">Reference proteome</keyword>
<organism evidence="1 2">
    <name type="scientific">Amorphotheca resinae ATCC 22711</name>
    <dbReference type="NCBI Taxonomy" id="857342"/>
    <lineage>
        <taxon>Eukaryota</taxon>
        <taxon>Fungi</taxon>
        <taxon>Dikarya</taxon>
        <taxon>Ascomycota</taxon>
        <taxon>Pezizomycotina</taxon>
        <taxon>Leotiomycetes</taxon>
        <taxon>Helotiales</taxon>
        <taxon>Amorphothecaceae</taxon>
        <taxon>Amorphotheca</taxon>
    </lineage>
</organism>
<dbReference type="GeneID" id="36571605"/>
<dbReference type="AlphaFoldDB" id="A0A2T3AU53"/>
<reference evidence="1 2" key="1">
    <citation type="journal article" date="2018" name="New Phytol.">
        <title>Comparative genomics and transcriptomics depict ericoid mycorrhizal fungi as versatile saprotrophs and plant mutualists.</title>
        <authorList>
            <person name="Martino E."/>
            <person name="Morin E."/>
            <person name="Grelet G.A."/>
            <person name="Kuo A."/>
            <person name="Kohler A."/>
            <person name="Daghino S."/>
            <person name="Barry K.W."/>
            <person name="Cichocki N."/>
            <person name="Clum A."/>
            <person name="Dockter R.B."/>
            <person name="Hainaut M."/>
            <person name="Kuo R.C."/>
            <person name="LaButti K."/>
            <person name="Lindahl B.D."/>
            <person name="Lindquist E.A."/>
            <person name="Lipzen A."/>
            <person name="Khouja H.R."/>
            <person name="Magnuson J."/>
            <person name="Murat C."/>
            <person name="Ohm R.A."/>
            <person name="Singer S.W."/>
            <person name="Spatafora J.W."/>
            <person name="Wang M."/>
            <person name="Veneault-Fourrey C."/>
            <person name="Henrissat B."/>
            <person name="Grigoriev I.V."/>
            <person name="Martin F.M."/>
            <person name="Perotto S."/>
        </authorList>
    </citation>
    <scope>NUCLEOTIDE SEQUENCE [LARGE SCALE GENOMIC DNA]</scope>
    <source>
        <strain evidence="1 2">ATCC 22711</strain>
    </source>
</reference>
<gene>
    <name evidence="1" type="ORF">M430DRAFT_167961</name>
</gene>
<evidence type="ECO:0000313" key="1">
    <source>
        <dbReference type="EMBL" id="PSS12197.1"/>
    </source>
</evidence>
<name>A0A2T3AU53_AMORE</name>
<accession>A0A2T3AU53</accession>
<sequence>MYLTIYSPYPASVLLLARASDSSLSRVYISKKRMTSVAQREAVRPRNSRKPRSIPGRRVFGGLVSSCLQSFSFPSASLLDQPNTSHKHTPSIHPSHPIVEAKKAFSLPLPLPLLLLLPSLPSFPPLFFLSSPLLFHPSPPLNSPPRCLPMAMAAVCLAFCS</sequence>
<dbReference type="InParanoid" id="A0A2T3AU53"/>
<protein>
    <submittedName>
        <fullName evidence="1">Uncharacterized protein</fullName>
    </submittedName>
</protein>
<proteinExistence type="predicted"/>
<dbReference type="Proteomes" id="UP000241818">
    <property type="component" value="Unassembled WGS sequence"/>
</dbReference>
<evidence type="ECO:0000313" key="2">
    <source>
        <dbReference type="Proteomes" id="UP000241818"/>
    </source>
</evidence>